<accession>A0AAU7QEW9</accession>
<dbReference type="EMBL" id="CP157947">
    <property type="protein sequence ID" value="XBS71473.1"/>
    <property type="molecule type" value="Genomic_DNA"/>
</dbReference>
<dbReference type="Gene3D" id="3.30.390.10">
    <property type="entry name" value="Enolase-like, N-terminal domain"/>
    <property type="match status" value="1"/>
</dbReference>
<evidence type="ECO:0000256" key="1">
    <source>
        <dbReference type="SAM" id="MobiDB-lite"/>
    </source>
</evidence>
<reference evidence="2" key="1">
    <citation type="submission" date="2024-06" db="EMBL/GenBank/DDBJ databases">
        <authorList>
            <person name="Coelho C."/>
            <person name="Bento M."/>
            <person name="Garcia E."/>
            <person name="Camelo A."/>
            <person name="Brandao I."/>
            <person name="Espirito Santo C."/>
            <person name="Trovao J."/>
            <person name="Verissimo A."/>
            <person name="Costa J."/>
            <person name="Tiago I."/>
        </authorList>
    </citation>
    <scope>NUCLEOTIDE SEQUENCE</scope>
    <source>
        <strain evidence="2">KWT182</strain>
    </source>
</reference>
<feature type="region of interest" description="Disordered" evidence="1">
    <location>
        <begin position="51"/>
        <end position="75"/>
    </location>
</feature>
<dbReference type="SUPFAM" id="SSF54826">
    <property type="entry name" value="Enolase N-terminal domain-like"/>
    <property type="match status" value="1"/>
</dbReference>
<organism evidence="2">
    <name type="scientific">Acerihabitans sp. KWT182</name>
    <dbReference type="NCBI Taxonomy" id="3157919"/>
    <lineage>
        <taxon>Bacteria</taxon>
        <taxon>Pseudomonadati</taxon>
        <taxon>Pseudomonadota</taxon>
        <taxon>Gammaproteobacteria</taxon>
        <taxon>Enterobacterales</taxon>
        <taxon>Pectobacteriaceae</taxon>
        <taxon>Acerihabitans</taxon>
    </lineage>
</organism>
<name>A0AAU7QEW9_9GAMM</name>
<dbReference type="AlphaFoldDB" id="A0AAU7QEW9"/>
<sequence length="75" mass="8171">MKIAAMEVYGYDLTYAHGQYVMSQGRAAVRQASTLVRIITDEGLEGWGESSTLGGLTCPPSPRAPVRASVSWRLR</sequence>
<proteinExistence type="predicted"/>
<evidence type="ECO:0008006" key="3">
    <source>
        <dbReference type="Google" id="ProtNLM"/>
    </source>
</evidence>
<gene>
    <name evidence="2" type="ORF">ABK905_11370</name>
</gene>
<dbReference type="InterPro" id="IPR029017">
    <property type="entry name" value="Enolase-like_N"/>
</dbReference>
<evidence type="ECO:0000313" key="2">
    <source>
        <dbReference type="EMBL" id="XBS71473.1"/>
    </source>
</evidence>
<protein>
    <recommendedName>
        <fullName evidence="3">Mandelate racemase/muconate lactonizing enzyme N-terminal domain-containing protein</fullName>
    </recommendedName>
</protein>